<comment type="caution">
    <text evidence="1">The sequence shown here is derived from an EMBL/GenBank/DDBJ whole genome shotgun (WGS) entry which is preliminary data.</text>
</comment>
<protein>
    <submittedName>
        <fullName evidence="1">Uncharacterized protein</fullName>
    </submittedName>
</protein>
<evidence type="ECO:0000313" key="2">
    <source>
        <dbReference type="Proteomes" id="UP001239111"/>
    </source>
</evidence>
<proteinExistence type="predicted"/>
<keyword evidence="2" id="KW-1185">Reference proteome</keyword>
<name>A0ACC2PQJ4_9HYME</name>
<organism evidence="1 2">
    <name type="scientific">Eretmocerus hayati</name>
    <dbReference type="NCBI Taxonomy" id="131215"/>
    <lineage>
        <taxon>Eukaryota</taxon>
        <taxon>Metazoa</taxon>
        <taxon>Ecdysozoa</taxon>
        <taxon>Arthropoda</taxon>
        <taxon>Hexapoda</taxon>
        <taxon>Insecta</taxon>
        <taxon>Pterygota</taxon>
        <taxon>Neoptera</taxon>
        <taxon>Endopterygota</taxon>
        <taxon>Hymenoptera</taxon>
        <taxon>Apocrita</taxon>
        <taxon>Proctotrupomorpha</taxon>
        <taxon>Chalcidoidea</taxon>
        <taxon>Aphelinidae</taxon>
        <taxon>Aphelininae</taxon>
        <taxon>Eretmocerus</taxon>
    </lineage>
</organism>
<evidence type="ECO:0000313" key="1">
    <source>
        <dbReference type="EMBL" id="KAJ8685776.1"/>
    </source>
</evidence>
<sequence length="103" mass="11645">MNRTPAGLSCRLFDSLPGSMRRVGTGAIPCLRREVRDLRRNSSDVRWLVLLAWTLSLRVGILVGLCTRYAWSLCWQAVLQLVNVKTTGIFCVWIAFAWAPSLH</sequence>
<dbReference type="EMBL" id="CM056741">
    <property type="protein sequence ID" value="KAJ8685776.1"/>
    <property type="molecule type" value="Genomic_DNA"/>
</dbReference>
<gene>
    <name evidence="1" type="ORF">QAD02_021569</name>
</gene>
<dbReference type="Proteomes" id="UP001239111">
    <property type="component" value="Chromosome 1"/>
</dbReference>
<accession>A0ACC2PQJ4</accession>
<reference evidence="1" key="1">
    <citation type="submission" date="2023-04" db="EMBL/GenBank/DDBJ databases">
        <title>A chromosome-level genome assembly of the parasitoid wasp Eretmocerus hayati.</title>
        <authorList>
            <person name="Zhong Y."/>
            <person name="Liu S."/>
            <person name="Liu Y."/>
        </authorList>
    </citation>
    <scope>NUCLEOTIDE SEQUENCE</scope>
    <source>
        <strain evidence="1">ZJU_SS_LIU_2023</strain>
    </source>
</reference>